<evidence type="ECO:0000313" key="3">
    <source>
        <dbReference type="Proteomes" id="UP001175271"/>
    </source>
</evidence>
<dbReference type="Proteomes" id="UP001175271">
    <property type="component" value="Unassembled WGS sequence"/>
</dbReference>
<organism evidence="2 3">
    <name type="scientific">Steinernema hermaphroditum</name>
    <dbReference type="NCBI Taxonomy" id="289476"/>
    <lineage>
        <taxon>Eukaryota</taxon>
        <taxon>Metazoa</taxon>
        <taxon>Ecdysozoa</taxon>
        <taxon>Nematoda</taxon>
        <taxon>Chromadorea</taxon>
        <taxon>Rhabditida</taxon>
        <taxon>Tylenchina</taxon>
        <taxon>Panagrolaimomorpha</taxon>
        <taxon>Strongyloidoidea</taxon>
        <taxon>Steinernematidae</taxon>
        <taxon>Steinernema</taxon>
    </lineage>
</organism>
<keyword evidence="1" id="KW-0175">Coiled coil</keyword>
<dbReference type="SUPFAM" id="SSF74788">
    <property type="entry name" value="Cullin repeat-like"/>
    <property type="match status" value="1"/>
</dbReference>
<comment type="caution">
    <text evidence="2">The sequence shown here is derived from an EMBL/GenBank/DDBJ whole genome shotgun (WGS) entry which is preliminary data.</text>
</comment>
<sequence>MSFHQIAGSFQISWPNIKRLVENIVRTQLTITEFVTLTKRLRELVAEKGAEIENLQSLEERHHEYNIAYESFKEAARATASVFRHFDSQWHSGQNEGPRKSTIYDHCMTIWKEEMFEKSYAAIMKSVPKEDLSIQESVTQMKEGLAGHLAYCMTTADASGYSSRRGSKELARVRSLRRALNHNAWIG</sequence>
<dbReference type="AlphaFoldDB" id="A0AA39ICL4"/>
<dbReference type="EMBL" id="JAUCMV010000002">
    <property type="protein sequence ID" value="KAK0420567.1"/>
    <property type="molecule type" value="Genomic_DNA"/>
</dbReference>
<proteinExistence type="predicted"/>
<accession>A0AA39ICL4</accession>
<gene>
    <name evidence="2" type="ORF">QR680_014763</name>
</gene>
<protein>
    <submittedName>
        <fullName evidence="2">Uncharacterized protein</fullName>
    </submittedName>
</protein>
<feature type="coiled-coil region" evidence="1">
    <location>
        <begin position="41"/>
        <end position="75"/>
    </location>
</feature>
<dbReference type="Gene3D" id="1.20.1310.10">
    <property type="entry name" value="Cullin Repeats"/>
    <property type="match status" value="1"/>
</dbReference>
<keyword evidence="3" id="KW-1185">Reference proteome</keyword>
<evidence type="ECO:0000313" key="2">
    <source>
        <dbReference type="EMBL" id="KAK0420567.1"/>
    </source>
</evidence>
<name>A0AA39ICL4_9BILA</name>
<evidence type="ECO:0000256" key="1">
    <source>
        <dbReference type="SAM" id="Coils"/>
    </source>
</evidence>
<reference evidence="2" key="1">
    <citation type="submission" date="2023-06" db="EMBL/GenBank/DDBJ databases">
        <title>Genomic analysis of the entomopathogenic nematode Steinernema hermaphroditum.</title>
        <authorList>
            <person name="Schwarz E.M."/>
            <person name="Heppert J.K."/>
            <person name="Baniya A."/>
            <person name="Schwartz H.T."/>
            <person name="Tan C.-H."/>
            <person name="Antoshechkin I."/>
            <person name="Sternberg P.W."/>
            <person name="Goodrich-Blair H."/>
            <person name="Dillman A.R."/>
        </authorList>
    </citation>
    <scope>NUCLEOTIDE SEQUENCE</scope>
    <source>
        <strain evidence="2">PS9179</strain>
        <tissue evidence="2">Whole animal</tissue>
    </source>
</reference>
<dbReference type="InterPro" id="IPR016159">
    <property type="entry name" value="Cullin_repeat-like_dom_sf"/>
</dbReference>